<organism evidence="3 4">
    <name type="scientific">Panacibacter ginsenosidivorans</name>
    <dbReference type="NCBI Taxonomy" id="1813871"/>
    <lineage>
        <taxon>Bacteria</taxon>
        <taxon>Pseudomonadati</taxon>
        <taxon>Bacteroidota</taxon>
        <taxon>Chitinophagia</taxon>
        <taxon>Chitinophagales</taxon>
        <taxon>Chitinophagaceae</taxon>
        <taxon>Panacibacter</taxon>
    </lineage>
</organism>
<evidence type="ECO:0000313" key="4">
    <source>
        <dbReference type="Proteomes" id="UP000321533"/>
    </source>
</evidence>
<dbReference type="InterPro" id="IPR004276">
    <property type="entry name" value="GlycoTrans_28_N"/>
</dbReference>
<dbReference type="GO" id="GO:0005975">
    <property type="term" value="P:carbohydrate metabolic process"/>
    <property type="evidence" value="ECO:0007669"/>
    <property type="project" value="InterPro"/>
</dbReference>
<dbReference type="FunFam" id="3.40.50.2000:FF:000009">
    <property type="entry name" value="Sterol 3-beta-glucosyltransferase UGT80A2"/>
    <property type="match status" value="1"/>
</dbReference>
<dbReference type="Gene3D" id="3.40.50.2000">
    <property type="entry name" value="Glycogen Phosphorylase B"/>
    <property type="match status" value="2"/>
</dbReference>
<evidence type="ECO:0000259" key="2">
    <source>
        <dbReference type="Pfam" id="PF06722"/>
    </source>
</evidence>
<dbReference type="Proteomes" id="UP000321533">
    <property type="component" value="Chromosome"/>
</dbReference>
<dbReference type="PANTHER" id="PTHR48050:SF19">
    <property type="entry name" value="GLYCOSYL TRANSFERASE FAMILY 28 C-TERMINAL DOMAIN-CONTAINING PROTEIN-RELATED"/>
    <property type="match status" value="1"/>
</dbReference>
<evidence type="ECO:0000313" key="3">
    <source>
        <dbReference type="EMBL" id="QEC68971.1"/>
    </source>
</evidence>
<feature type="domain" description="Erythromycin biosynthesis protein CIII-like C-terminal" evidence="2">
    <location>
        <begin position="277"/>
        <end position="376"/>
    </location>
</feature>
<proteinExistence type="predicted"/>
<dbReference type="OrthoDB" id="9805366at2"/>
<evidence type="ECO:0000259" key="1">
    <source>
        <dbReference type="Pfam" id="PF03033"/>
    </source>
</evidence>
<dbReference type="InterPro" id="IPR050426">
    <property type="entry name" value="Glycosyltransferase_28"/>
</dbReference>
<dbReference type="Pfam" id="PF06722">
    <property type="entry name" value="EryCIII-like_C"/>
    <property type="match status" value="1"/>
</dbReference>
<gene>
    <name evidence="3" type="ORF">FRZ67_17255</name>
</gene>
<dbReference type="PANTHER" id="PTHR48050">
    <property type="entry name" value="STEROL 3-BETA-GLUCOSYLTRANSFERASE"/>
    <property type="match status" value="1"/>
</dbReference>
<protein>
    <submittedName>
        <fullName evidence="3">Glycosyltransferase family 1 protein</fullName>
    </submittedName>
</protein>
<reference evidence="3 4" key="1">
    <citation type="journal article" date="2016" name="Int. J. Syst. Evol. Microbiol.">
        <title>Panacibacter ginsenosidivorans gen. nov., sp. nov., with ginsenoside converting activity isolated from soil of a ginseng field.</title>
        <authorList>
            <person name="Siddiqi M.Z."/>
            <person name="Muhammad Shafi S."/>
            <person name="Choi K.D."/>
            <person name="Im W.T."/>
        </authorList>
    </citation>
    <scope>NUCLEOTIDE SEQUENCE [LARGE SCALE GENOMIC DNA]</scope>
    <source>
        <strain evidence="3 4">Gsoil1550</strain>
    </source>
</reference>
<dbReference type="EMBL" id="CP042435">
    <property type="protein sequence ID" value="QEC68971.1"/>
    <property type="molecule type" value="Genomic_DNA"/>
</dbReference>
<name>A0A5B8VDC7_9BACT</name>
<accession>A0A5B8VDC7</accession>
<keyword evidence="4" id="KW-1185">Reference proteome</keyword>
<dbReference type="InterPro" id="IPR002213">
    <property type="entry name" value="UDP_glucos_trans"/>
</dbReference>
<dbReference type="GO" id="GO:0008194">
    <property type="term" value="F:UDP-glycosyltransferase activity"/>
    <property type="evidence" value="ECO:0007669"/>
    <property type="project" value="InterPro"/>
</dbReference>
<feature type="domain" description="Glycosyltransferase family 28 N-terminal" evidence="1">
    <location>
        <begin position="10"/>
        <end position="113"/>
    </location>
</feature>
<keyword evidence="3" id="KW-0808">Transferase</keyword>
<dbReference type="AlphaFoldDB" id="A0A5B8VDC7"/>
<sequence>MKISIVVYDTRGGVQPMLALADGLIKRGHEVLFCANPENEKLVTSYNCPFRPFGPNVREQMKINAAAKKSPDSFSSAKGLKKEIEKQIEFLPKIIQGSDLVLASGIVFGVRSAAEIAKVPFRLVIFYPSALGPGNTGSFLERLKFNMGMSMLNKLLKGTINKKRKEGGISPINNVVKYFGGDNIIVASDVVLNKVRDGVKATYTQTGYMFLSPLQELSKDVEDFITAGKPPVFISFGSNPISNPGKLTDIFEEVSKKTNQRLIISKGWAELATINSSPNVLYVDDVPFDLLFPKMTAIIHHGGSGTMAYAAKAGVAQAAFPYMFDQFENRKTIVKLGLGPHSCDFKKISVSALIAAINDCVNNKRYKENALEIAQKLQDSKGLEKTIALIEKI</sequence>
<dbReference type="RefSeq" id="WP_147191551.1">
    <property type="nucleotide sequence ID" value="NZ_CP042435.1"/>
</dbReference>
<dbReference type="SUPFAM" id="SSF53756">
    <property type="entry name" value="UDP-Glycosyltransferase/glycogen phosphorylase"/>
    <property type="match status" value="1"/>
</dbReference>
<dbReference type="InterPro" id="IPR010610">
    <property type="entry name" value="EryCIII-like_C"/>
</dbReference>
<dbReference type="CDD" id="cd03784">
    <property type="entry name" value="GT1_Gtf-like"/>
    <property type="match status" value="1"/>
</dbReference>
<dbReference type="Pfam" id="PF03033">
    <property type="entry name" value="Glyco_transf_28"/>
    <property type="match status" value="1"/>
</dbReference>
<dbReference type="GO" id="GO:0033072">
    <property type="term" value="P:vancomycin biosynthetic process"/>
    <property type="evidence" value="ECO:0007669"/>
    <property type="project" value="UniProtKB-ARBA"/>
</dbReference>
<dbReference type="KEGG" id="pgin:FRZ67_17255"/>
<dbReference type="GO" id="GO:0016758">
    <property type="term" value="F:hexosyltransferase activity"/>
    <property type="evidence" value="ECO:0007669"/>
    <property type="project" value="InterPro"/>
</dbReference>